<comment type="caution">
    <text evidence="4">The sequence shown here is derived from an EMBL/GenBank/DDBJ whole genome shotgun (WGS) entry which is preliminary data.</text>
</comment>
<dbReference type="AlphaFoldDB" id="A0A7J0BV65"/>
<dbReference type="InterPro" id="IPR013762">
    <property type="entry name" value="Integrase-like_cat_sf"/>
</dbReference>
<keyword evidence="1" id="KW-0238">DNA-binding</keyword>
<evidence type="ECO:0000256" key="1">
    <source>
        <dbReference type="ARBA" id="ARBA00023125"/>
    </source>
</evidence>
<dbReference type="InterPro" id="IPR011010">
    <property type="entry name" value="DNA_brk_join_enz"/>
</dbReference>
<evidence type="ECO:0000259" key="3">
    <source>
        <dbReference type="PROSITE" id="PS51898"/>
    </source>
</evidence>
<dbReference type="Pfam" id="PF00589">
    <property type="entry name" value="Phage_integrase"/>
    <property type="match status" value="1"/>
</dbReference>
<accession>A0A7J0BV65</accession>
<dbReference type="GO" id="GO:0006310">
    <property type="term" value="P:DNA recombination"/>
    <property type="evidence" value="ECO:0007669"/>
    <property type="project" value="UniProtKB-KW"/>
</dbReference>
<evidence type="ECO:0000256" key="2">
    <source>
        <dbReference type="ARBA" id="ARBA00023172"/>
    </source>
</evidence>
<keyword evidence="5" id="KW-1185">Reference proteome</keyword>
<dbReference type="InterPro" id="IPR010998">
    <property type="entry name" value="Integrase_recombinase_N"/>
</dbReference>
<keyword evidence="2" id="KW-0233">DNA recombination</keyword>
<gene>
    <name evidence="4" type="ORF">DSM19430T_15880</name>
</gene>
<dbReference type="EMBL" id="BLVP01000008">
    <property type="protein sequence ID" value="GFM36904.1"/>
    <property type="molecule type" value="Genomic_DNA"/>
</dbReference>
<dbReference type="Gene3D" id="1.10.150.130">
    <property type="match status" value="1"/>
</dbReference>
<name>A0A7J0BV65_9BACT</name>
<protein>
    <recommendedName>
        <fullName evidence="3">Tyr recombinase domain-containing protein</fullName>
    </recommendedName>
</protein>
<dbReference type="Gene3D" id="1.10.443.10">
    <property type="entry name" value="Intergrase catalytic core"/>
    <property type="match status" value="1"/>
</dbReference>
<dbReference type="InterPro" id="IPR050090">
    <property type="entry name" value="Tyrosine_recombinase_XerCD"/>
</dbReference>
<feature type="domain" description="Tyr recombinase" evidence="3">
    <location>
        <begin position="154"/>
        <end position="337"/>
    </location>
</feature>
<dbReference type="RefSeq" id="WP_174409573.1">
    <property type="nucleotide sequence ID" value="NZ_BLVP01000008.1"/>
</dbReference>
<dbReference type="SUPFAM" id="SSF56349">
    <property type="entry name" value="DNA breaking-rejoining enzymes"/>
    <property type="match status" value="1"/>
</dbReference>
<evidence type="ECO:0000313" key="4">
    <source>
        <dbReference type="EMBL" id="GFM36904.1"/>
    </source>
</evidence>
<organism evidence="4 5">
    <name type="scientific">Desulfovibrio psychrotolerans</name>
    <dbReference type="NCBI Taxonomy" id="415242"/>
    <lineage>
        <taxon>Bacteria</taxon>
        <taxon>Pseudomonadati</taxon>
        <taxon>Thermodesulfobacteriota</taxon>
        <taxon>Desulfovibrionia</taxon>
        <taxon>Desulfovibrionales</taxon>
        <taxon>Desulfovibrionaceae</taxon>
        <taxon>Desulfovibrio</taxon>
    </lineage>
</organism>
<evidence type="ECO:0000313" key="5">
    <source>
        <dbReference type="Proteomes" id="UP000503820"/>
    </source>
</evidence>
<proteinExistence type="predicted"/>
<dbReference type="Proteomes" id="UP000503820">
    <property type="component" value="Unassembled WGS sequence"/>
</dbReference>
<dbReference type="CDD" id="cd00796">
    <property type="entry name" value="INT_Rci_Hp1_C"/>
    <property type="match status" value="1"/>
</dbReference>
<dbReference type="GO" id="GO:0003677">
    <property type="term" value="F:DNA binding"/>
    <property type="evidence" value="ECO:0007669"/>
    <property type="project" value="UniProtKB-KW"/>
</dbReference>
<dbReference type="PANTHER" id="PTHR30349">
    <property type="entry name" value="PHAGE INTEGRASE-RELATED"/>
    <property type="match status" value="1"/>
</dbReference>
<reference evidence="4 5" key="1">
    <citation type="submission" date="2020-05" db="EMBL/GenBank/DDBJ databases">
        <title>Draft genome sequence of Desulfovibrio psychrotolerans JS1T.</title>
        <authorList>
            <person name="Ueno A."/>
            <person name="Tamazawa S."/>
            <person name="Tamamura S."/>
            <person name="Murakami T."/>
            <person name="Kiyama T."/>
            <person name="Inomata H."/>
            <person name="Amano Y."/>
            <person name="Miyakawa K."/>
            <person name="Tamaki H."/>
            <person name="Naganuma T."/>
            <person name="Kaneko K."/>
        </authorList>
    </citation>
    <scope>NUCLEOTIDE SEQUENCE [LARGE SCALE GENOMIC DNA]</scope>
    <source>
        <strain evidence="4 5">JS1</strain>
    </source>
</reference>
<dbReference type="InterPro" id="IPR002104">
    <property type="entry name" value="Integrase_catalytic"/>
</dbReference>
<dbReference type="PROSITE" id="PS51898">
    <property type="entry name" value="TYR_RECOMBINASE"/>
    <property type="match status" value="1"/>
</dbReference>
<dbReference type="GO" id="GO:0015074">
    <property type="term" value="P:DNA integration"/>
    <property type="evidence" value="ECO:0007669"/>
    <property type="project" value="InterPro"/>
</dbReference>
<sequence>MAVREYKGKGGNYKAYFKLKGKQYSQVVKTKREGEEWIVQERKLLKAQCPVPKRLMYSDAARRYLCDCKARMQPTTVAEKYAHLTEFGTYTGGDIAVEGVTVSFAKKFIAHTQAEKGNKSANRRLRTMKACWNWFKDEQPDNPWKNISMYPEEEVAKYVPPPEDVAAVRLAAAPWQQQFLDVLLTTGARLGEIMNLTWEDVNLERKRLSLWTRKRKGGAKQSRILPISPKCLPIFKQLWEERDRQSRFVFTNPETGGQFTKLQPRLRYMLERLCRKVGVKPFGFHSLRHYVSQRLMDSGKATLTDIQLLLGHQRATTTDIYLRSLSSSISHLAEILDEEVVPQAPARLKSMTRRYD</sequence>